<evidence type="ECO:0000259" key="14">
    <source>
        <dbReference type="Pfam" id="PF05173"/>
    </source>
</evidence>
<feature type="domain" description="Dihydrodipicolinate reductase C-terminal" evidence="14">
    <location>
        <begin position="34"/>
        <end position="170"/>
    </location>
</feature>
<keyword evidence="7" id="KW-0520">NAD</keyword>
<reference evidence="15" key="1">
    <citation type="submission" date="2023-03" db="EMBL/GenBank/DDBJ databases">
        <authorList>
            <person name="Steffen K."/>
            <person name="Cardenas P."/>
        </authorList>
    </citation>
    <scope>NUCLEOTIDE SEQUENCE</scope>
</reference>
<keyword evidence="8" id="KW-0457">Lysine biosynthesis</keyword>
<dbReference type="Pfam" id="PF05173">
    <property type="entry name" value="DapB_C"/>
    <property type="match status" value="1"/>
</dbReference>
<keyword evidence="16" id="KW-1185">Reference proteome</keyword>
<accession>A0AA35RE22</accession>
<evidence type="ECO:0000256" key="3">
    <source>
        <dbReference type="ARBA" id="ARBA00022605"/>
    </source>
</evidence>
<dbReference type="InterPro" id="IPR022663">
    <property type="entry name" value="DapB_C"/>
</dbReference>
<dbReference type="SUPFAM" id="SSF55347">
    <property type="entry name" value="Glyceraldehyde-3-phosphate dehydrogenase-like, C-terminal domain"/>
    <property type="match status" value="1"/>
</dbReference>
<evidence type="ECO:0000256" key="5">
    <source>
        <dbReference type="ARBA" id="ARBA00022915"/>
    </source>
</evidence>
<comment type="catalytic activity">
    <reaction evidence="11">
        <text>(S)-2,3,4,5-tetrahydrodipicolinate + NADP(+) + H2O = (2S,4S)-4-hydroxy-2,3,4,5-tetrahydrodipicolinate + NADPH + H(+)</text>
        <dbReference type="Rhea" id="RHEA:35331"/>
        <dbReference type="ChEBI" id="CHEBI:15377"/>
        <dbReference type="ChEBI" id="CHEBI:15378"/>
        <dbReference type="ChEBI" id="CHEBI:16845"/>
        <dbReference type="ChEBI" id="CHEBI:57783"/>
        <dbReference type="ChEBI" id="CHEBI:58349"/>
        <dbReference type="ChEBI" id="CHEBI:67139"/>
        <dbReference type="EC" id="1.17.1.8"/>
    </reaction>
</comment>
<dbReference type="PANTHER" id="PTHR20836">
    <property type="entry name" value="DIHYDRODIPICOLINATE REDUCTASE"/>
    <property type="match status" value="1"/>
</dbReference>
<dbReference type="NCBIfam" id="TIGR00036">
    <property type="entry name" value="dapB"/>
    <property type="match status" value="1"/>
</dbReference>
<feature type="domain" description="Dihydrodipicolinate reductase N-terminal" evidence="13">
    <location>
        <begin position="1"/>
        <end position="31"/>
    </location>
</feature>
<dbReference type="InterPro" id="IPR000846">
    <property type="entry name" value="DapB_N"/>
</dbReference>
<keyword evidence="4" id="KW-0521">NADP</keyword>
<evidence type="ECO:0000256" key="1">
    <source>
        <dbReference type="ARBA" id="ARBA00006642"/>
    </source>
</evidence>
<evidence type="ECO:0000256" key="6">
    <source>
        <dbReference type="ARBA" id="ARBA00023002"/>
    </source>
</evidence>
<evidence type="ECO:0000313" key="16">
    <source>
        <dbReference type="Proteomes" id="UP001174909"/>
    </source>
</evidence>
<dbReference type="GO" id="GO:0009089">
    <property type="term" value="P:lysine biosynthetic process via diaminopimelate"/>
    <property type="evidence" value="ECO:0007669"/>
    <property type="project" value="InterPro"/>
</dbReference>
<dbReference type="Proteomes" id="UP001174909">
    <property type="component" value="Unassembled WGS sequence"/>
</dbReference>
<dbReference type="AlphaFoldDB" id="A0AA35RE22"/>
<dbReference type="GO" id="GO:0008839">
    <property type="term" value="F:4-hydroxy-tetrahydrodipicolinate reductase"/>
    <property type="evidence" value="ECO:0007669"/>
    <property type="project" value="UniProtKB-EC"/>
</dbReference>
<organism evidence="15 16">
    <name type="scientific">Geodia barretti</name>
    <name type="common">Barrett's horny sponge</name>
    <dbReference type="NCBI Taxonomy" id="519541"/>
    <lineage>
        <taxon>Eukaryota</taxon>
        <taxon>Metazoa</taxon>
        <taxon>Porifera</taxon>
        <taxon>Demospongiae</taxon>
        <taxon>Heteroscleromorpha</taxon>
        <taxon>Tetractinellida</taxon>
        <taxon>Astrophorina</taxon>
        <taxon>Geodiidae</taxon>
        <taxon>Geodia</taxon>
    </lineage>
</organism>
<dbReference type="Gene3D" id="3.30.360.10">
    <property type="entry name" value="Dihydrodipicolinate Reductase, domain 2"/>
    <property type="match status" value="1"/>
</dbReference>
<keyword evidence="2" id="KW-0963">Cytoplasm</keyword>
<dbReference type="SUPFAM" id="SSF51735">
    <property type="entry name" value="NAD(P)-binding Rossmann-fold domains"/>
    <property type="match status" value="1"/>
</dbReference>
<keyword evidence="5" id="KW-0220">Diaminopimelate biosynthesis</keyword>
<dbReference type="InterPro" id="IPR022664">
    <property type="entry name" value="DapB_N_CS"/>
</dbReference>
<comment type="caution">
    <text evidence="15">The sequence shown here is derived from an EMBL/GenBank/DDBJ whole genome shotgun (WGS) entry which is preliminary data.</text>
</comment>
<dbReference type="InterPro" id="IPR023940">
    <property type="entry name" value="DHDPR_bac"/>
</dbReference>
<evidence type="ECO:0000313" key="15">
    <source>
        <dbReference type="EMBL" id="CAI8009764.1"/>
    </source>
</evidence>
<dbReference type="InterPro" id="IPR036291">
    <property type="entry name" value="NAD(P)-bd_dom_sf"/>
</dbReference>
<name>A0AA35RE22_GEOBA</name>
<dbReference type="PROSITE" id="PS01298">
    <property type="entry name" value="DAPB"/>
    <property type="match status" value="1"/>
</dbReference>
<comment type="similarity">
    <text evidence="1">Belongs to the DapB family.</text>
</comment>
<sequence length="171" mass="18434">MVIATTGYDEEELAQVHALAPQIPCVMASNMSVGINVMLQAIQLVANVLGDDYDVEVIEAHHNQKVDSPSGTALRMAEVLAQTLDRNLSEVGVYGRHGIVGKRTKKEIGIHAIRGGDLAGDHTVLFVGTGDRLEITHRGQNREPLARGAIRAARWVMGAPKGLHDIAEVLF</sequence>
<dbReference type="Pfam" id="PF01113">
    <property type="entry name" value="DapB_N"/>
    <property type="match status" value="1"/>
</dbReference>
<dbReference type="GO" id="GO:0005829">
    <property type="term" value="C:cytosol"/>
    <property type="evidence" value="ECO:0007669"/>
    <property type="project" value="TreeGrafter"/>
</dbReference>
<evidence type="ECO:0000256" key="2">
    <source>
        <dbReference type="ARBA" id="ARBA00022490"/>
    </source>
</evidence>
<gene>
    <name evidence="15" type="ORF">GBAR_LOCUS6527</name>
</gene>
<dbReference type="Gene3D" id="3.40.50.720">
    <property type="entry name" value="NAD(P)-binding Rossmann-like Domain"/>
    <property type="match status" value="1"/>
</dbReference>
<keyword evidence="6" id="KW-0560">Oxidoreductase</keyword>
<proteinExistence type="inferred from homology"/>
<protein>
    <recommendedName>
        <fullName evidence="10">4-hydroxy-tetrahydrodipicolinate reductase</fullName>
        <ecNumber evidence="10">1.17.1.8</ecNumber>
    </recommendedName>
</protein>
<dbReference type="FunFam" id="3.30.360.10:FF:000004">
    <property type="entry name" value="4-hydroxy-tetrahydrodipicolinate reductase"/>
    <property type="match status" value="1"/>
</dbReference>
<dbReference type="EC" id="1.17.1.8" evidence="10"/>
<comment type="pathway">
    <text evidence="9">Amino-acid biosynthesis; L-lysine biosynthesis via DAP pathway; (S)-tetrahydrodipicolinate from L-aspartate: step 4/4.</text>
</comment>
<dbReference type="EMBL" id="CASHTH010000991">
    <property type="protein sequence ID" value="CAI8009764.1"/>
    <property type="molecule type" value="Genomic_DNA"/>
</dbReference>
<evidence type="ECO:0000256" key="8">
    <source>
        <dbReference type="ARBA" id="ARBA00023154"/>
    </source>
</evidence>
<dbReference type="PANTHER" id="PTHR20836:SF0">
    <property type="entry name" value="4-HYDROXY-TETRAHYDRODIPICOLINATE REDUCTASE 1, CHLOROPLASTIC-RELATED"/>
    <property type="match status" value="1"/>
</dbReference>
<evidence type="ECO:0000256" key="11">
    <source>
        <dbReference type="ARBA" id="ARBA00049080"/>
    </source>
</evidence>
<dbReference type="GO" id="GO:0019877">
    <property type="term" value="P:diaminopimelate biosynthetic process"/>
    <property type="evidence" value="ECO:0007669"/>
    <property type="project" value="UniProtKB-KW"/>
</dbReference>
<keyword evidence="3" id="KW-0028">Amino-acid biosynthesis</keyword>
<evidence type="ECO:0000256" key="10">
    <source>
        <dbReference type="ARBA" id="ARBA00038983"/>
    </source>
</evidence>
<evidence type="ECO:0000256" key="4">
    <source>
        <dbReference type="ARBA" id="ARBA00022857"/>
    </source>
</evidence>
<evidence type="ECO:0000256" key="9">
    <source>
        <dbReference type="ARBA" id="ARBA00037922"/>
    </source>
</evidence>
<evidence type="ECO:0000259" key="13">
    <source>
        <dbReference type="Pfam" id="PF01113"/>
    </source>
</evidence>
<evidence type="ECO:0000256" key="7">
    <source>
        <dbReference type="ARBA" id="ARBA00023027"/>
    </source>
</evidence>
<comment type="catalytic activity">
    <reaction evidence="12">
        <text>(S)-2,3,4,5-tetrahydrodipicolinate + NAD(+) + H2O = (2S,4S)-4-hydroxy-2,3,4,5-tetrahydrodipicolinate + NADH + H(+)</text>
        <dbReference type="Rhea" id="RHEA:35323"/>
        <dbReference type="ChEBI" id="CHEBI:15377"/>
        <dbReference type="ChEBI" id="CHEBI:15378"/>
        <dbReference type="ChEBI" id="CHEBI:16845"/>
        <dbReference type="ChEBI" id="CHEBI:57540"/>
        <dbReference type="ChEBI" id="CHEBI:57945"/>
        <dbReference type="ChEBI" id="CHEBI:67139"/>
        <dbReference type="EC" id="1.17.1.8"/>
    </reaction>
</comment>
<evidence type="ECO:0000256" key="12">
    <source>
        <dbReference type="ARBA" id="ARBA00049396"/>
    </source>
</evidence>